<evidence type="ECO:0000256" key="8">
    <source>
        <dbReference type="ARBA" id="ARBA00022729"/>
    </source>
</evidence>
<evidence type="ECO:0000256" key="6">
    <source>
        <dbReference type="ARBA" id="ARBA00022674"/>
    </source>
</evidence>
<keyword evidence="4" id="KW-0964">Secreted</keyword>
<evidence type="ECO:0000256" key="14">
    <source>
        <dbReference type="PROSITE-ProRule" id="PRU00076"/>
    </source>
</evidence>
<evidence type="ECO:0000313" key="20">
    <source>
        <dbReference type="Proteomes" id="UP000694388"/>
    </source>
</evidence>
<proteinExistence type="predicted"/>
<keyword evidence="5 14" id="KW-0245">EGF-like domain</keyword>
<reference evidence="19" key="1">
    <citation type="submission" date="2025-08" db="UniProtKB">
        <authorList>
            <consortium name="Ensembl"/>
        </authorList>
    </citation>
    <scope>IDENTIFICATION</scope>
</reference>
<reference evidence="19" key="2">
    <citation type="submission" date="2025-09" db="UniProtKB">
        <authorList>
            <consortium name="Ensembl"/>
        </authorList>
    </citation>
    <scope>IDENTIFICATION</scope>
</reference>
<evidence type="ECO:0000256" key="4">
    <source>
        <dbReference type="ARBA" id="ARBA00022525"/>
    </source>
</evidence>
<feature type="compositionally biased region" description="Basic and acidic residues" evidence="15">
    <location>
        <begin position="80"/>
        <end position="91"/>
    </location>
</feature>
<dbReference type="GO" id="GO:0005154">
    <property type="term" value="F:epidermal growth factor receptor binding"/>
    <property type="evidence" value="ECO:0007669"/>
    <property type="project" value="TreeGrafter"/>
</dbReference>
<evidence type="ECO:0000256" key="16">
    <source>
        <dbReference type="SAM" id="Phobius"/>
    </source>
</evidence>
<evidence type="ECO:0000256" key="15">
    <source>
        <dbReference type="SAM" id="MobiDB-lite"/>
    </source>
</evidence>
<dbReference type="SUPFAM" id="SSF57196">
    <property type="entry name" value="EGF/Laminin"/>
    <property type="match status" value="1"/>
</dbReference>
<feature type="signal peptide" evidence="17">
    <location>
        <begin position="1"/>
        <end position="24"/>
    </location>
</feature>
<keyword evidence="9 16" id="KW-1133">Transmembrane helix</keyword>
<dbReference type="AlphaFoldDB" id="A0A8C4NEN0"/>
<dbReference type="PROSITE" id="PS00022">
    <property type="entry name" value="EGF_1"/>
    <property type="match status" value="1"/>
</dbReference>
<feature type="region of interest" description="Disordered" evidence="15">
    <location>
        <begin position="75"/>
        <end position="113"/>
    </location>
</feature>
<evidence type="ECO:0000256" key="12">
    <source>
        <dbReference type="ARBA" id="ARBA00023157"/>
    </source>
</evidence>
<evidence type="ECO:0000256" key="13">
    <source>
        <dbReference type="ARBA" id="ARBA00040098"/>
    </source>
</evidence>
<keyword evidence="3" id="KW-1003">Cell membrane</keyword>
<evidence type="ECO:0000256" key="9">
    <source>
        <dbReference type="ARBA" id="ARBA00022989"/>
    </source>
</evidence>
<keyword evidence="10" id="KW-0339">Growth factor</keyword>
<evidence type="ECO:0000256" key="17">
    <source>
        <dbReference type="SAM" id="SignalP"/>
    </source>
</evidence>
<dbReference type="GO" id="GO:0005886">
    <property type="term" value="C:plasma membrane"/>
    <property type="evidence" value="ECO:0007669"/>
    <property type="project" value="UniProtKB-SubCell"/>
</dbReference>
<evidence type="ECO:0000256" key="2">
    <source>
        <dbReference type="ARBA" id="ARBA00004251"/>
    </source>
</evidence>
<dbReference type="PANTHER" id="PTHR10740:SF4">
    <property type="entry name" value="PROHEPARIN-BINDING EGF-LIKE GROWTH FACTOR"/>
    <property type="match status" value="1"/>
</dbReference>
<evidence type="ECO:0000256" key="7">
    <source>
        <dbReference type="ARBA" id="ARBA00022692"/>
    </source>
</evidence>
<name>A0A8C4NEN0_EPTBU</name>
<dbReference type="Ensembl" id="ENSEBUT00000006007.1">
    <property type="protein sequence ID" value="ENSEBUP00000005567.1"/>
    <property type="gene ID" value="ENSEBUG00000003781.1"/>
</dbReference>
<feature type="disulfide bond" evidence="14">
    <location>
        <begin position="142"/>
        <end position="151"/>
    </location>
</feature>
<organism evidence="19 20">
    <name type="scientific">Eptatretus burgeri</name>
    <name type="common">Inshore hagfish</name>
    <dbReference type="NCBI Taxonomy" id="7764"/>
    <lineage>
        <taxon>Eukaryota</taxon>
        <taxon>Metazoa</taxon>
        <taxon>Chordata</taxon>
        <taxon>Craniata</taxon>
        <taxon>Vertebrata</taxon>
        <taxon>Cyclostomata</taxon>
        <taxon>Myxini</taxon>
        <taxon>Myxiniformes</taxon>
        <taxon>Myxinidae</taxon>
        <taxon>Eptatretinae</taxon>
        <taxon>Eptatretus</taxon>
    </lineage>
</organism>
<keyword evidence="12 14" id="KW-1015">Disulfide bond</keyword>
<sequence length="269" mass="30995">MKFSWSMVIPLAMAVLLIPWDVHSTEVSLETSTDLEELELLEQGSAEGENGFLVSTMSEDEGVLSPTEYPMAPVQALQSRGEKEPKPEKEKNKRRRRRRKGHKERRQGGKKRKSKCKEEYKDYCVNGTCIYRRKMKMPSCLCQNNFEGERCDERIPFKIKKSLQSNSTTLSLTAIALSSLSLLLAVLVLLATRYEFYINLIFLNFPRYPETNPKLFTYHETYLYTNVRSKTLLFITFLSASINLQKALCYGIVDKYACDGDILILHCFI</sequence>
<comment type="subcellular location">
    <subcellularLocation>
        <location evidence="2">Cell membrane</location>
        <topology evidence="2">Single-pass type I membrane protein</topology>
    </subcellularLocation>
    <subcellularLocation>
        <location evidence="1">Secreted</location>
        <location evidence="1">Extracellular space</location>
    </subcellularLocation>
</comment>
<dbReference type="GO" id="GO:0008284">
    <property type="term" value="P:positive regulation of cell population proliferation"/>
    <property type="evidence" value="ECO:0007669"/>
    <property type="project" value="TreeGrafter"/>
</dbReference>
<dbReference type="PANTHER" id="PTHR10740">
    <property type="entry name" value="TRANSFORMING GROWTH FACTOR ALPHA"/>
    <property type="match status" value="1"/>
</dbReference>
<keyword evidence="8 17" id="KW-0732">Signal</keyword>
<protein>
    <recommendedName>
        <fullName evidence="13">Proheparin-binding EGF-like growth factor</fullName>
    </recommendedName>
</protein>
<keyword evidence="6" id="KW-0358">Heparin-binding</keyword>
<dbReference type="GO" id="GO:0008083">
    <property type="term" value="F:growth factor activity"/>
    <property type="evidence" value="ECO:0007669"/>
    <property type="project" value="UniProtKB-KW"/>
</dbReference>
<keyword evidence="20" id="KW-1185">Reference proteome</keyword>
<feature type="transmembrane region" description="Helical" evidence="16">
    <location>
        <begin position="170"/>
        <end position="191"/>
    </location>
</feature>
<evidence type="ECO:0000256" key="1">
    <source>
        <dbReference type="ARBA" id="ARBA00004239"/>
    </source>
</evidence>
<evidence type="ECO:0000256" key="5">
    <source>
        <dbReference type="ARBA" id="ARBA00022536"/>
    </source>
</evidence>
<dbReference type="InterPro" id="IPR000742">
    <property type="entry name" value="EGF"/>
</dbReference>
<evidence type="ECO:0000256" key="11">
    <source>
        <dbReference type="ARBA" id="ARBA00023136"/>
    </source>
</evidence>
<dbReference type="GeneTree" id="ENSGT00930000152856"/>
<dbReference type="Gene3D" id="2.10.25.10">
    <property type="entry name" value="Laminin"/>
    <property type="match status" value="1"/>
</dbReference>
<dbReference type="Proteomes" id="UP000694388">
    <property type="component" value="Unplaced"/>
</dbReference>
<dbReference type="GO" id="GO:0005615">
    <property type="term" value="C:extracellular space"/>
    <property type="evidence" value="ECO:0007669"/>
    <property type="project" value="TreeGrafter"/>
</dbReference>
<dbReference type="GO" id="GO:0007173">
    <property type="term" value="P:epidermal growth factor receptor signaling pathway"/>
    <property type="evidence" value="ECO:0007669"/>
    <property type="project" value="TreeGrafter"/>
</dbReference>
<evidence type="ECO:0000313" key="19">
    <source>
        <dbReference type="Ensembl" id="ENSEBUP00000005567.1"/>
    </source>
</evidence>
<feature type="chain" id="PRO_5034623147" description="Proheparin-binding EGF-like growth factor" evidence="17">
    <location>
        <begin position="25"/>
        <end position="269"/>
    </location>
</feature>
<evidence type="ECO:0000259" key="18">
    <source>
        <dbReference type="PROSITE" id="PS50026"/>
    </source>
</evidence>
<comment type="caution">
    <text evidence="14">Lacks conserved residue(s) required for the propagation of feature annotation.</text>
</comment>
<dbReference type="GO" id="GO:0008201">
    <property type="term" value="F:heparin binding"/>
    <property type="evidence" value="ECO:0007669"/>
    <property type="project" value="UniProtKB-KW"/>
</dbReference>
<feature type="compositionally biased region" description="Basic residues" evidence="15">
    <location>
        <begin position="92"/>
        <end position="113"/>
    </location>
</feature>
<evidence type="ECO:0000256" key="3">
    <source>
        <dbReference type="ARBA" id="ARBA00022475"/>
    </source>
</evidence>
<keyword evidence="11 16" id="KW-0472">Membrane</keyword>
<keyword evidence="7 16" id="KW-0812">Transmembrane</keyword>
<accession>A0A8C4NEN0</accession>
<evidence type="ECO:0000256" key="10">
    <source>
        <dbReference type="ARBA" id="ARBA00023030"/>
    </source>
</evidence>
<feature type="domain" description="EGF-like" evidence="18">
    <location>
        <begin position="120"/>
        <end position="152"/>
    </location>
</feature>
<dbReference type="PROSITE" id="PS50026">
    <property type="entry name" value="EGF_3"/>
    <property type="match status" value="1"/>
</dbReference>